<evidence type="ECO:0000313" key="2">
    <source>
        <dbReference type="Proteomes" id="UP001221757"/>
    </source>
</evidence>
<evidence type="ECO:0000313" key="1">
    <source>
        <dbReference type="EMBL" id="KAJ7692868.1"/>
    </source>
</evidence>
<sequence>MLAQPFLSFPAFTISFISITHNFALGEGVFNNTHGTGDLHVHNIFHGTAKRSVVGLRFSDSLKPTSSVVVVVVAKTPSRPLGVTLLNNLLQHARAPKWKPGTHSGDWRPDTSPR</sequence>
<organism evidence="1 2">
    <name type="scientific">Mycena rosella</name>
    <name type="common">Pink bonnet</name>
    <name type="synonym">Agaricus rosellus</name>
    <dbReference type="NCBI Taxonomy" id="1033263"/>
    <lineage>
        <taxon>Eukaryota</taxon>
        <taxon>Fungi</taxon>
        <taxon>Dikarya</taxon>
        <taxon>Basidiomycota</taxon>
        <taxon>Agaricomycotina</taxon>
        <taxon>Agaricomycetes</taxon>
        <taxon>Agaricomycetidae</taxon>
        <taxon>Agaricales</taxon>
        <taxon>Marasmiineae</taxon>
        <taxon>Mycenaceae</taxon>
        <taxon>Mycena</taxon>
    </lineage>
</organism>
<dbReference type="EMBL" id="JARKIE010000049">
    <property type="protein sequence ID" value="KAJ7692868.1"/>
    <property type="molecule type" value="Genomic_DNA"/>
</dbReference>
<comment type="caution">
    <text evidence="1">The sequence shown here is derived from an EMBL/GenBank/DDBJ whole genome shotgun (WGS) entry which is preliminary data.</text>
</comment>
<dbReference type="Proteomes" id="UP001221757">
    <property type="component" value="Unassembled WGS sequence"/>
</dbReference>
<dbReference type="AlphaFoldDB" id="A0AAD7DLB9"/>
<name>A0AAD7DLB9_MYCRO</name>
<protein>
    <submittedName>
        <fullName evidence="1">Uncharacterized protein</fullName>
    </submittedName>
</protein>
<accession>A0AAD7DLB9</accession>
<gene>
    <name evidence="1" type="ORF">B0H17DRAFT_512559</name>
</gene>
<reference evidence="1" key="1">
    <citation type="submission" date="2023-03" db="EMBL/GenBank/DDBJ databases">
        <title>Massive genome expansion in bonnet fungi (Mycena s.s.) driven by repeated elements and novel gene families across ecological guilds.</title>
        <authorList>
            <consortium name="Lawrence Berkeley National Laboratory"/>
            <person name="Harder C.B."/>
            <person name="Miyauchi S."/>
            <person name="Viragh M."/>
            <person name="Kuo A."/>
            <person name="Thoen E."/>
            <person name="Andreopoulos B."/>
            <person name="Lu D."/>
            <person name="Skrede I."/>
            <person name="Drula E."/>
            <person name="Henrissat B."/>
            <person name="Morin E."/>
            <person name="Kohler A."/>
            <person name="Barry K."/>
            <person name="LaButti K."/>
            <person name="Morin E."/>
            <person name="Salamov A."/>
            <person name="Lipzen A."/>
            <person name="Mereny Z."/>
            <person name="Hegedus B."/>
            <person name="Baldrian P."/>
            <person name="Stursova M."/>
            <person name="Weitz H."/>
            <person name="Taylor A."/>
            <person name="Grigoriev I.V."/>
            <person name="Nagy L.G."/>
            <person name="Martin F."/>
            <person name="Kauserud H."/>
        </authorList>
    </citation>
    <scope>NUCLEOTIDE SEQUENCE</scope>
    <source>
        <strain evidence="1">CBHHK067</strain>
    </source>
</reference>
<proteinExistence type="predicted"/>
<keyword evidence="2" id="KW-1185">Reference proteome</keyword>